<dbReference type="PANTHER" id="PTHR32552:SF68">
    <property type="entry name" value="FERRICHROME OUTER MEMBRANE TRANSPORTER_PHAGE RECEPTOR"/>
    <property type="match status" value="1"/>
</dbReference>
<dbReference type="InterPro" id="IPR037066">
    <property type="entry name" value="Plug_dom_sf"/>
</dbReference>
<dbReference type="Gene3D" id="2.170.130.10">
    <property type="entry name" value="TonB-dependent receptor, plug domain"/>
    <property type="match status" value="1"/>
</dbReference>
<feature type="domain" description="TonB-dependent receptor-like beta-barrel" evidence="15">
    <location>
        <begin position="360"/>
        <end position="748"/>
    </location>
</feature>
<dbReference type="GO" id="GO:0009279">
    <property type="term" value="C:cell outer membrane"/>
    <property type="evidence" value="ECO:0007669"/>
    <property type="project" value="UniProtKB-SubCell"/>
</dbReference>
<dbReference type="OrthoDB" id="127311at2"/>
<protein>
    <submittedName>
        <fullName evidence="17">TonB-dependent receptor</fullName>
    </submittedName>
</protein>
<keyword evidence="5 12" id="KW-0812">Transmembrane</keyword>
<keyword evidence="8" id="KW-0406">Ion transport</keyword>
<evidence type="ECO:0000256" key="14">
    <source>
        <dbReference type="SAM" id="SignalP"/>
    </source>
</evidence>
<keyword evidence="6 14" id="KW-0732">Signal</keyword>
<dbReference type="EMBL" id="CP020465">
    <property type="protein sequence ID" value="ASP47308.1"/>
    <property type="molecule type" value="Genomic_DNA"/>
</dbReference>
<evidence type="ECO:0000256" key="12">
    <source>
        <dbReference type="PROSITE-ProRule" id="PRU01360"/>
    </source>
</evidence>
<evidence type="ECO:0000256" key="8">
    <source>
        <dbReference type="ARBA" id="ARBA00023065"/>
    </source>
</evidence>
<dbReference type="RefSeq" id="WP_081149890.1">
    <property type="nucleotide sequence ID" value="NZ_CP020465.1"/>
</dbReference>
<feature type="chain" id="PRO_5012985244" evidence="14">
    <location>
        <begin position="22"/>
        <end position="784"/>
    </location>
</feature>
<keyword evidence="10 12" id="KW-0472">Membrane</keyword>
<keyword evidence="4" id="KW-0410">Iron transport</keyword>
<dbReference type="Pfam" id="PF00593">
    <property type="entry name" value="TonB_dep_Rec_b-barrel"/>
    <property type="match status" value="1"/>
</dbReference>
<dbReference type="Proteomes" id="UP000202259">
    <property type="component" value="Chromosome"/>
</dbReference>
<evidence type="ECO:0000256" key="6">
    <source>
        <dbReference type="ARBA" id="ARBA00022729"/>
    </source>
</evidence>
<name>A0A222G5W8_9GAMM</name>
<evidence type="ECO:0000259" key="15">
    <source>
        <dbReference type="Pfam" id="PF00593"/>
    </source>
</evidence>
<dbReference type="KEGG" id="cber:B5D82_05745"/>
<dbReference type="PANTHER" id="PTHR32552">
    <property type="entry name" value="FERRICHROME IRON RECEPTOR-RELATED"/>
    <property type="match status" value="1"/>
</dbReference>
<evidence type="ECO:0000256" key="9">
    <source>
        <dbReference type="ARBA" id="ARBA00023077"/>
    </source>
</evidence>
<evidence type="ECO:0000256" key="4">
    <source>
        <dbReference type="ARBA" id="ARBA00022496"/>
    </source>
</evidence>
<dbReference type="InterPro" id="IPR000531">
    <property type="entry name" value="Beta-barrel_TonB"/>
</dbReference>
<dbReference type="Pfam" id="PF07715">
    <property type="entry name" value="Plug"/>
    <property type="match status" value="1"/>
</dbReference>
<proteinExistence type="inferred from homology"/>
<dbReference type="PROSITE" id="PS52016">
    <property type="entry name" value="TONB_DEPENDENT_REC_3"/>
    <property type="match status" value="1"/>
</dbReference>
<evidence type="ECO:0000256" key="3">
    <source>
        <dbReference type="ARBA" id="ARBA00022452"/>
    </source>
</evidence>
<dbReference type="Gene3D" id="2.40.170.20">
    <property type="entry name" value="TonB-dependent receptor, beta-barrel domain"/>
    <property type="match status" value="1"/>
</dbReference>
<keyword evidence="11 12" id="KW-0998">Cell outer membrane</keyword>
<dbReference type="InterPro" id="IPR039426">
    <property type="entry name" value="TonB-dep_rcpt-like"/>
</dbReference>
<keyword evidence="17" id="KW-0675">Receptor</keyword>
<keyword evidence="7" id="KW-0408">Iron</keyword>
<evidence type="ECO:0000256" key="7">
    <source>
        <dbReference type="ARBA" id="ARBA00023004"/>
    </source>
</evidence>
<dbReference type="AlphaFoldDB" id="A0A222G5W8"/>
<dbReference type="GO" id="GO:0015344">
    <property type="term" value="F:siderophore uptake transmembrane transporter activity"/>
    <property type="evidence" value="ECO:0007669"/>
    <property type="project" value="TreeGrafter"/>
</dbReference>
<accession>A0A222G5W8</accession>
<evidence type="ECO:0000256" key="1">
    <source>
        <dbReference type="ARBA" id="ARBA00004571"/>
    </source>
</evidence>
<reference evidence="17 18" key="1">
    <citation type="submission" date="2017-08" db="EMBL/GenBank/DDBJ databases">
        <title>Complete genome of Colwellia sp. NB097-1, a psychrophile bacterium ioslated from Bering Sea.</title>
        <authorList>
            <person name="Chen X."/>
        </authorList>
    </citation>
    <scope>NUCLEOTIDE SEQUENCE [LARGE SCALE GENOMIC DNA]</scope>
    <source>
        <strain evidence="17 18">NB097-1</strain>
    </source>
</reference>
<evidence type="ECO:0000256" key="11">
    <source>
        <dbReference type="ARBA" id="ARBA00023237"/>
    </source>
</evidence>
<dbReference type="InterPro" id="IPR012910">
    <property type="entry name" value="Plug_dom"/>
</dbReference>
<dbReference type="InterPro" id="IPR036942">
    <property type="entry name" value="Beta-barrel_TonB_sf"/>
</dbReference>
<keyword evidence="2 12" id="KW-0813">Transport</keyword>
<evidence type="ECO:0000256" key="10">
    <source>
        <dbReference type="ARBA" id="ARBA00023136"/>
    </source>
</evidence>
<keyword evidence="9 13" id="KW-0798">TonB box</keyword>
<dbReference type="SUPFAM" id="SSF56935">
    <property type="entry name" value="Porins"/>
    <property type="match status" value="1"/>
</dbReference>
<evidence type="ECO:0000313" key="18">
    <source>
        <dbReference type="Proteomes" id="UP000202259"/>
    </source>
</evidence>
<feature type="signal peptide" evidence="14">
    <location>
        <begin position="1"/>
        <end position="21"/>
    </location>
</feature>
<gene>
    <name evidence="17" type="ORF">B5D82_05745</name>
</gene>
<comment type="subcellular location">
    <subcellularLocation>
        <location evidence="1 12">Cell outer membrane</location>
        <topology evidence="1 12">Multi-pass membrane protein</topology>
    </subcellularLocation>
</comment>
<comment type="similarity">
    <text evidence="12 13">Belongs to the TonB-dependent receptor family.</text>
</comment>
<evidence type="ECO:0000259" key="16">
    <source>
        <dbReference type="Pfam" id="PF07715"/>
    </source>
</evidence>
<evidence type="ECO:0000313" key="17">
    <source>
        <dbReference type="EMBL" id="ASP47308.1"/>
    </source>
</evidence>
<sequence length="784" mass="86110">MKYSLIALSIHIVFQAQVANAQAVAETEATGIEVIEVAGQRIINHGFSPKNTKISGPFGDDLALADIARSMTPITSAMMEQLNITDLQDILAISPSSYSASGFGAPSLPTLRGQLGELFQDGMRRQAGNNGFGVPLSFNSVEQLDVIKGAPPVLFGSSQRNGGFVNLQSKRASTQESAAKVKFTAGRWDQYSAQLDISAPIVKGESGFRISAEHIDNGSFYDHSSFESDSLYAAFSFLPDEKSTWDINVEFYQVEFTDNAGINRPTQALIDHGLYITGQGVQPNGSLIPGAGAIISPTGQVQISRSTVLTDPDNANEAETFLLHSIYTRELSGQTRLKNSTYYQHLTRDEIAQNSFVEIIDAADTAQNRLELSHDWNNQQQTIFAFDVRYNKVRGYSQFTTEADDPIDLTGPIENRRIPLTLEQQARLVELSPGVFVSPGGQYDINNDNVGDFSLSDTTDSTSWQTGFAIQQDSQWSERLRTNFGYRIDFYDVEARDPIAPVGQVAAQDSINKILHSGQASINYKLDTDLTIYAATSYNEATSNSMAGGNSLGGDNLISEQNFATENTLNEVGIKYIPDNSAWYLDGSIFNQRRSLRNRDGSNTGIKTKGVELQVFYDAAPYWFNVSYSYLDARYDNSASSQSSSQIADAFDNSRPDIIQGSSVGAPSFTAFAPSTRRVQGIPEQSLSVNGGIYLSEYWQAGFAALYTSSYPLDYLATVNIRDQYTLGLNTSYTIAENTKVRFDINNVTNQKNWRPVFEGGYFGSTLVFPELPINAKLTLTHSF</sequence>
<evidence type="ECO:0000256" key="13">
    <source>
        <dbReference type="RuleBase" id="RU003357"/>
    </source>
</evidence>
<evidence type="ECO:0000256" key="2">
    <source>
        <dbReference type="ARBA" id="ARBA00022448"/>
    </source>
</evidence>
<feature type="domain" description="TonB-dependent receptor plug" evidence="16">
    <location>
        <begin position="65"/>
        <end position="162"/>
    </location>
</feature>
<organism evidence="17 18">
    <name type="scientific">Cognaticolwellia beringensis</name>
    <dbReference type="NCBI Taxonomy" id="1967665"/>
    <lineage>
        <taxon>Bacteria</taxon>
        <taxon>Pseudomonadati</taxon>
        <taxon>Pseudomonadota</taxon>
        <taxon>Gammaproteobacteria</taxon>
        <taxon>Alteromonadales</taxon>
        <taxon>Colwelliaceae</taxon>
        <taxon>Cognaticolwellia</taxon>
    </lineage>
</organism>
<evidence type="ECO:0000256" key="5">
    <source>
        <dbReference type="ARBA" id="ARBA00022692"/>
    </source>
</evidence>
<keyword evidence="18" id="KW-1185">Reference proteome</keyword>
<keyword evidence="3 12" id="KW-1134">Transmembrane beta strand</keyword>